<organism evidence="5 6">
    <name type="scientific">Steinernema hermaphroditum</name>
    <dbReference type="NCBI Taxonomy" id="289476"/>
    <lineage>
        <taxon>Eukaryota</taxon>
        <taxon>Metazoa</taxon>
        <taxon>Ecdysozoa</taxon>
        <taxon>Nematoda</taxon>
        <taxon>Chromadorea</taxon>
        <taxon>Rhabditida</taxon>
        <taxon>Tylenchina</taxon>
        <taxon>Panagrolaimomorpha</taxon>
        <taxon>Strongyloidoidea</taxon>
        <taxon>Steinernematidae</taxon>
        <taxon>Steinernema</taxon>
    </lineage>
</organism>
<dbReference type="CDD" id="cd00070">
    <property type="entry name" value="GLECT"/>
    <property type="match status" value="1"/>
</dbReference>
<evidence type="ECO:0000256" key="3">
    <source>
        <dbReference type="SAM" id="MobiDB-lite"/>
    </source>
</evidence>
<dbReference type="PANTHER" id="PTHR11346">
    <property type="entry name" value="GALECTIN"/>
    <property type="match status" value="1"/>
</dbReference>
<comment type="caution">
    <text evidence="5">The sequence shown here is derived from an EMBL/GenBank/DDBJ whole genome shotgun (WGS) entry which is preliminary data.</text>
</comment>
<evidence type="ECO:0000259" key="4">
    <source>
        <dbReference type="PROSITE" id="PS51304"/>
    </source>
</evidence>
<feature type="region of interest" description="Disordered" evidence="3">
    <location>
        <begin position="175"/>
        <end position="196"/>
    </location>
</feature>
<dbReference type="SUPFAM" id="SSF49899">
    <property type="entry name" value="Concanavalin A-like lectins/glucanases"/>
    <property type="match status" value="1"/>
</dbReference>
<proteinExistence type="predicted"/>
<gene>
    <name evidence="5" type="ORF">QR680_002298</name>
</gene>
<dbReference type="Proteomes" id="UP001175271">
    <property type="component" value="Unassembled WGS sequence"/>
</dbReference>
<evidence type="ECO:0000313" key="5">
    <source>
        <dbReference type="EMBL" id="KAK0397841.1"/>
    </source>
</evidence>
<dbReference type="PANTHER" id="PTHR11346:SF171">
    <property type="entry name" value="GALECTIN"/>
    <property type="match status" value="1"/>
</dbReference>
<reference evidence="5" key="1">
    <citation type="submission" date="2023-06" db="EMBL/GenBank/DDBJ databases">
        <title>Genomic analysis of the entomopathogenic nematode Steinernema hermaphroditum.</title>
        <authorList>
            <person name="Schwarz E.M."/>
            <person name="Heppert J.K."/>
            <person name="Baniya A."/>
            <person name="Schwartz H.T."/>
            <person name="Tan C.-H."/>
            <person name="Antoshechkin I."/>
            <person name="Sternberg P.W."/>
            <person name="Goodrich-Blair H."/>
            <person name="Dillman A.R."/>
        </authorList>
    </citation>
    <scope>NUCLEOTIDE SEQUENCE</scope>
    <source>
        <strain evidence="5">PS9179</strain>
        <tissue evidence="5">Whole animal</tissue>
    </source>
</reference>
<keyword evidence="1 2" id="KW-0430">Lectin</keyword>
<feature type="compositionally biased region" description="Basic residues" evidence="3">
    <location>
        <begin position="176"/>
        <end position="196"/>
    </location>
</feature>
<dbReference type="SMART" id="SM00276">
    <property type="entry name" value="GLECT"/>
    <property type="match status" value="1"/>
</dbReference>
<sequence>MHLIENPAVPFSTPIISGVNHDAKIEIHGTPYCGSHESFVIELLTREGIALHLNARFGYMGEHILVINSMECGRWQREERHHLPFHHGHHFHLKIKNHGSHFSIHANGHHVCHFHHRISPHHITALGIRGDVRISKVHFEHFHHHNGGGVAFGTGGTGYGYAPAPAPVVVIEEGHHHHGHHHHHGFFGHHHHHHHC</sequence>
<dbReference type="EMBL" id="JAUCMV010000005">
    <property type="protein sequence ID" value="KAK0397841.1"/>
    <property type="molecule type" value="Genomic_DNA"/>
</dbReference>
<feature type="domain" description="Galectin" evidence="4">
    <location>
        <begin position="11"/>
        <end position="140"/>
    </location>
</feature>
<dbReference type="AlphaFoldDB" id="A0AA39H326"/>
<evidence type="ECO:0000313" key="6">
    <source>
        <dbReference type="Proteomes" id="UP001175271"/>
    </source>
</evidence>
<dbReference type="Gene3D" id="2.60.120.200">
    <property type="match status" value="1"/>
</dbReference>
<keyword evidence="6" id="KW-1185">Reference proteome</keyword>
<dbReference type="SMART" id="SM00908">
    <property type="entry name" value="Gal-bind_lectin"/>
    <property type="match status" value="1"/>
</dbReference>
<dbReference type="GO" id="GO:0030246">
    <property type="term" value="F:carbohydrate binding"/>
    <property type="evidence" value="ECO:0007669"/>
    <property type="project" value="UniProtKB-UniRule"/>
</dbReference>
<evidence type="ECO:0000256" key="2">
    <source>
        <dbReference type="RuleBase" id="RU102079"/>
    </source>
</evidence>
<name>A0AA39H326_9BILA</name>
<dbReference type="GO" id="GO:0016936">
    <property type="term" value="F:galactoside binding"/>
    <property type="evidence" value="ECO:0007669"/>
    <property type="project" value="TreeGrafter"/>
</dbReference>
<evidence type="ECO:0000256" key="1">
    <source>
        <dbReference type="ARBA" id="ARBA00022734"/>
    </source>
</evidence>
<dbReference type="PROSITE" id="PS51304">
    <property type="entry name" value="GALECTIN"/>
    <property type="match status" value="1"/>
</dbReference>
<protein>
    <recommendedName>
        <fullName evidence="2">Galectin</fullName>
    </recommendedName>
</protein>
<dbReference type="InterPro" id="IPR044156">
    <property type="entry name" value="Galectin-like"/>
</dbReference>
<dbReference type="Pfam" id="PF00337">
    <property type="entry name" value="Gal-bind_lectin"/>
    <property type="match status" value="1"/>
</dbReference>
<dbReference type="InterPro" id="IPR001079">
    <property type="entry name" value="Galectin_CRD"/>
</dbReference>
<dbReference type="InterPro" id="IPR013320">
    <property type="entry name" value="ConA-like_dom_sf"/>
</dbReference>
<accession>A0AA39H326</accession>